<dbReference type="GO" id="GO:0042597">
    <property type="term" value="C:periplasmic space"/>
    <property type="evidence" value="ECO:0007669"/>
    <property type="project" value="UniProtKB-SubCell"/>
</dbReference>
<comment type="subcellular location">
    <subcellularLocation>
        <location evidence="1">Periplasm</location>
    </subcellularLocation>
</comment>
<feature type="domain" description="Heparinase II/III-like C-terminal" evidence="5">
    <location>
        <begin position="378"/>
        <end position="481"/>
    </location>
</feature>
<keyword evidence="4" id="KW-0456">Lyase</keyword>
<evidence type="ECO:0000256" key="2">
    <source>
        <dbReference type="ARBA" id="ARBA00022729"/>
    </source>
</evidence>
<evidence type="ECO:0000256" key="4">
    <source>
        <dbReference type="ARBA" id="ARBA00023239"/>
    </source>
</evidence>
<dbReference type="EMBL" id="CP157940">
    <property type="protein sequence ID" value="XBS55828.1"/>
    <property type="molecule type" value="Genomic_DNA"/>
</dbReference>
<dbReference type="Gene3D" id="2.70.98.70">
    <property type="match status" value="1"/>
</dbReference>
<organism evidence="6">
    <name type="scientific">Lacrimispora sp. BS-2</name>
    <dbReference type="NCBI Taxonomy" id="3151850"/>
    <lineage>
        <taxon>Bacteria</taxon>
        <taxon>Bacillati</taxon>
        <taxon>Bacillota</taxon>
        <taxon>Clostridia</taxon>
        <taxon>Lachnospirales</taxon>
        <taxon>Lachnospiraceae</taxon>
        <taxon>Lacrimispora</taxon>
    </lineage>
</organism>
<dbReference type="PANTHER" id="PTHR39210">
    <property type="entry name" value="HEPARIN-SULFATE LYASE"/>
    <property type="match status" value="1"/>
</dbReference>
<name>A0AAU7PU90_9FIRM</name>
<keyword evidence="2" id="KW-0732">Signal</keyword>
<dbReference type="GO" id="GO:0016829">
    <property type="term" value="F:lyase activity"/>
    <property type="evidence" value="ECO:0007669"/>
    <property type="project" value="UniProtKB-KW"/>
</dbReference>
<sequence>MITELTNEQKKPLSCFSPFPHASDRNSWDSLPKDLTGRLIKNGETYLNFDYPSLAAADYMEFTRNGNRSRFQDKLFLRRTALNSLVLAECAEYKGRFLDDIINGLYLICEENAWQLPAHNSYIRDTPPFILPDVTRPVIDLFAAETASVLAVAEYLLRQELDSVTPFLSKMINKNLEERIFTPYLNEHFWWMGDGVSPMNNWTVWCTQNVLLSAFTRELPQIKKEEIFKKACKSIDYFLAEYGEDGCCDEGAQYYRHAGLCLFNCLEVLNGISDNAFLPAYEIEKIKNIASYILTAHIHDVYYVNFADCSPIAGRCGAREFLFGKRTKNEELMSFAAEDYQSSEDPLTLEEHNLFYRLQTVFTHREMTSFAKSPIVHRDFWYESVGLFIARDDHLYLAVKAGDNNDSHNHNDTGSFTIYKDGKPMFIDIGVETYTKKTFSKDRYDIWTMQSRYHNLPTFFDGETQIMQKDGADYRAENVVHQLGDSVCRISMDLGAAYPDERIRSYTRNAVLEKGKEITISDHYEGDLPSPVLSLMFYEEPIVKEDTVQIGDLGSLLIEGASRIQKEVIPIIDERLKNSWKHDVYRLLITMENKNLTLRIQ</sequence>
<proteinExistence type="predicted"/>
<evidence type="ECO:0000259" key="5">
    <source>
        <dbReference type="Pfam" id="PF07940"/>
    </source>
</evidence>
<dbReference type="InterPro" id="IPR008929">
    <property type="entry name" value="Chondroitin_lyas"/>
</dbReference>
<evidence type="ECO:0000256" key="1">
    <source>
        <dbReference type="ARBA" id="ARBA00004418"/>
    </source>
</evidence>
<dbReference type="Pfam" id="PF07940">
    <property type="entry name" value="Hepar_II_III_C"/>
    <property type="match status" value="1"/>
</dbReference>
<keyword evidence="3" id="KW-0574">Periplasm</keyword>
<reference evidence="6" key="1">
    <citation type="submission" date="2024-06" db="EMBL/GenBank/DDBJ databases">
        <title>Lacrimispora cavernae sp. nov., a novel anaerobe isolated from bat guano pile inside a cave.</title>
        <authorList>
            <person name="Miller S.L."/>
            <person name="Lu N."/>
            <person name="King J."/>
            <person name="Sankaranarayanan K."/>
            <person name="Lawson P.A."/>
        </authorList>
    </citation>
    <scope>NUCLEOTIDE SEQUENCE</scope>
    <source>
        <strain evidence="6">BS-2</strain>
    </source>
</reference>
<dbReference type="AlphaFoldDB" id="A0AAU7PU90"/>
<dbReference type="InterPro" id="IPR012480">
    <property type="entry name" value="Hepar_II_III_C"/>
</dbReference>
<protein>
    <submittedName>
        <fullName evidence="6">Heparinase II/III family protein</fullName>
    </submittedName>
</protein>
<accession>A0AAU7PU90</accession>
<evidence type="ECO:0000313" key="6">
    <source>
        <dbReference type="EMBL" id="XBS55828.1"/>
    </source>
</evidence>
<dbReference type="Gene3D" id="1.50.10.100">
    <property type="entry name" value="Chondroitin AC/alginate lyase"/>
    <property type="match status" value="1"/>
</dbReference>
<dbReference type="RefSeq" id="WP_349948475.1">
    <property type="nucleotide sequence ID" value="NZ_CP157940.1"/>
</dbReference>
<dbReference type="SUPFAM" id="SSF48230">
    <property type="entry name" value="Chondroitin AC/alginate lyase"/>
    <property type="match status" value="1"/>
</dbReference>
<gene>
    <name evidence="6" type="ORF">ABFV83_08585</name>
</gene>
<dbReference type="PANTHER" id="PTHR39210:SF1">
    <property type="entry name" value="HEPARIN-SULFATE LYASE"/>
    <property type="match status" value="1"/>
</dbReference>
<evidence type="ECO:0000256" key="3">
    <source>
        <dbReference type="ARBA" id="ARBA00022764"/>
    </source>
</evidence>